<dbReference type="PANTHER" id="PTHR11575:SF24">
    <property type="entry name" value="5'-NUCLEOTIDASE"/>
    <property type="match status" value="1"/>
</dbReference>
<dbReference type="AlphaFoldDB" id="A0A9D2GRN0"/>
<dbReference type="PROSITE" id="PS00785">
    <property type="entry name" value="5_NUCLEOTIDASE_1"/>
    <property type="match status" value="1"/>
</dbReference>
<dbReference type="GO" id="GO:0009166">
    <property type="term" value="P:nucleotide catabolic process"/>
    <property type="evidence" value="ECO:0007669"/>
    <property type="project" value="InterPro"/>
</dbReference>
<evidence type="ECO:0000313" key="3">
    <source>
        <dbReference type="EMBL" id="HIZ86138.1"/>
    </source>
</evidence>
<dbReference type="PROSITE" id="PS00786">
    <property type="entry name" value="5_NUCLEOTIDASE_2"/>
    <property type="match status" value="1"/>
</dbReference>
<dbReference type="InterPro" id="IPR029052">
    <property type="entry name" value="Metallo-depent_PP-like"/>
</dbReference>
<dbReference type="PRINTS" id="PR01607">
    <property type="entry name" value="APYRASEFAMLY"/>
</dbReference>
<dbReference type="GO" id="GO:0046872">
    <property type="term" value="F:metal ion binding"/>
    <property type="evidence" value="ECO:0007669"/>
    <property type="project" value="InterPro"/>
</dbReference>
<gene>
    <name evidence="3" type="ORF">IAC04_06580</name>
</gene>
<dbReference type="EMBL" id="DXAW01000113">
    <property type="protein sequence ID" value="HIZ86138.1"/>
    <property type="molecule type" value="Genomic_DNA"/>
</dbReference>
<reference evidence="3" key="2">
    <citation type="submission" date="2021-04" db="EMBL/GenBank/DDBJ databases">
        <authorList>
            <person name="Gilroy R."/>
        </authorList>
    </citation>
    <scope>NUCLEOTIDE SEQUENCE</scope>
    <source>
        <strain evidence="3">Gambia16-554</strain>
    </source>
</reference>
<comment type="similarity">
    <text evidence="1">Belongs to the 5'-nucleotidase family.</text>
</comment>
<dbReference type="Gene3D" id="3.60.21.10">
    <property type="match status" value="1"/>
</dbReference>
<dbReference type="Proteomes" id="UP000824115">
    <property type="component" value="Unassembled WGS sequence"/>
</dbReference>
<dbReference type="Pfam" id="PF00149">
    <property type="entry name" value="Metallophos"/>
    <property type="match status" value="1"/>
</dbReference>
<dbReference type="InterPro" id="IPR006179">
    <property type="entry name" value="5_nucleotidase/apyrase"/>
</dbReference>
<evidence type="ECO:0000256" key="1">
    <source>
        <dbReference type="ARBA" id="ARBA00006654"/>
    </source>
</evidence>
<dbReference type="GO" id="GO:0000166">
    <property type="term" value="F:nucleotide binding"/>
    <property type="evidence" value="ECO:0007669"/>
    <property type="project" value="InterPro"/>
</dbReference>
<dbReference type="SUPFAM" id="SSF56300">
    <property type="entry name" value="Metallo-dependent phosphatases"/>
    <property type="match status" value="1"/>
</dbReference>
<feature type="domain" description="Calcineurin-like phosphoesterase" evidence="2">
    <location>
        <begin position="26"/>
        <end position="243"/>
    </location>
</feature>
<evidence type="ECO:0000259" key="2">
    <source>
        <dbReference type="Pfam" id="PF00149"/>
    </source>
</evidence>
<dbReference type="InterPro" id="IPR004843">
    <property type="entry name" value="Calcineurin-like_PHP"/>
</dbReference>
<dbReference type="PANTHER" id="PTHR11575">
    <property type="entry name" value="5'-NUCLEOTIDASE-RELATED"/>
    <property type="match status" value="1"/>
</dbReference>
<sequence>MAVRRLIVLIVIFRLAAFALKAQDLVILHTNDTHSQIEEIRTGGGAGTGGVHLRAEYFARIREQYGDDRVLVVDAGDYNQGTPYFTVFRGDLETELMNALGYEVTALGNHEFDNGVGDLARRLSKAEFQTVCANYDFSGTALEPYVKPYTIVYKNGRKIGIFGLLANIKSLVAGQNRDGILYINPYEAAQKQADYLKEVEKCDLVIALSHLGYSGWPNQPSDINLARKTRNIDIIIGGHTHTYLKSGKIYPDLDGKDVLIVQAGARGEYVGRLDINFK</sequence>
<comment type="caution">
    <text evidence="3">The sequence shown here is derived from an EMBL/GenBank/DDBJ whole genome shotgun (WGS) entry which is preliminary data.</text>
</comment>
<dbReference type="CDD" id="cd00845">
    <property type="entry name" value="MPP_UshA_N_like"/>
    <property type="match status" value="1"/>
</dbReference>
<organism evidence="3 4">
    <name type="scientific">Candidatus Coprenecus stercoravium</name>
    <dbReference type="NCBI Taxonomy" id="2840735"/>
    <lineage>
        <taxon>Bacteria</taxon>
        <taxon>Pseudomonadati</taxon>
        <taxon>Bacteroidota</taxon>
        <taxon>Bacteroidia</taxon>
        <taxon>Bacteroidales</taxon>
        <taxon>Rikenellaceae</taxon>
        <taxon>Rikenellaceae incertae sedis</taxon>
        <taxon>Candidatus Coprenecus</taxon>
    </lineage>
</organism>
<reference evidence="3" key="1">
    <citation type="journal article" date="2021" name="PeerJ">
        <title>Extensive microbial diversity within the chicken gut microbiome revealed by metagenomics and culture.</title>
        <authorList>
            <person name="Gilroy R."/>
            <person name="Ravi A."/>
            <person name="Getino M."/>
            <person name="Pursley I."/>
            <person name="Horton D.L."/>
            <person name="Alikhan N.F."/>
            <person name="Baker D."/>
            <person name="Gharbi K."/>
            <person name="Hall N."/>
            <person name="Watson M."/>
            <person name="Adriaenssens E.M."/>
            <person name="Foster-Nyarko E."/>
            <person name="Jarju S."/>
            <person name="Secka A."/>
            <person name="Antonio M."/>
            <person name="Oren A."/>
            <person name="Chaudhuri R.R."/>
            <person name="La Ragione R."/>
            <person name="Hildebrand F."/>
            <person name="Pallen M.J."/>
        </authorList>
    </citation>
    <scope>NUCLEOTIDE SEQUENCE</scope>
    <source>
        <strain evidence="3">Gambia16-554</strain>
    </source>
</reference>
<accession>A0A9D2GRN0</accession>
<proteinExistence type="inferred from homology"/>
<name>A0A9D2GRN0_9BACT</name>
<protein>
    <submittedName>
        <fullName evidence="3">Metallophosphatase</fullName>
    </submittedName>
</protein>
<evidence type="ECO:0000313" key="4">
    <source>
        <dbReference type="Proteomes" id="UP000824115"/>
    </source>
</evidence>
<dbReference type="InterPro" id="IPR006146">
    <property type="entry name" value="5'-Nucleotdase_CS"/>
</dbReference>
<dbReference type="GO" id="GO:0016788">
    <property type="term" value="F:hydrolase activity, acting on ester bonds"/>
    <property type="evidence" value="ECO:0007669"/>
    <property type="project" value="InterPro"/>
</dbReference>